<evidence type="ECO:0000256" key="1">
    <source>
        <dbReference type="RuleBase" id="RU367089"/>
    </source>
</evidence>
<dbReference type="AlphaFoldDB" id="A0A8J4SKX4"/>
<dbReference type="GO" id="GO:0016020">
    <property type="term" value="C:membrane"/>
    <property type="evidence" value="ECO:0007669"/>
    <property type="project" value="UniProtKB-SubCell"/>
</dbReference>
<evidence type="ECO:0000313" key="4">
    <source>
        <dbReference type="Proteomes" id="UP000748531"/>
    </source>
</evidence>
<evidence type="ECO:0000313" key="3">
    <source>
        <dbReference type="EMBL" id="KAF5397530.1"/>
    </source>
</evidence>
<protein>
    <recommendedName>
        <fullName evidence="1">Pecanex-like protein</fullName>
    </recommendedName>
</protein>
<feature type="region of interest" description="Disordered" evidence="2">
    <location>
        <begin position="307"/>
        <end position="331"/>
    </location>
</feature>
<comment type="similarity">
    <text evidence="1">Belongs to the pecanex family.</text>
</comment>
<comment type="caution">
    <text evidence="3">The sequence shown here is derived from an EMBL/GenBank/DDBJ whole genome shotgun (WGS) entry which is preliminary data.</text>
</comment>
<accession>A0A8J4SKX4</accession>
<dbReference type="PANTHER" id="PTHR12372">
    <property type="entry name" value="PECANEX"/>
    <property type="match status" value="1"/>
</dbReference>
<dbReference type="Proteomes" id="UP000748531">
    <property type="component" value="Unassembled WGS sequence"/>
</dbReference>
<feature type="compositionally biased region" description="Basic and acidic residues" evidence="2">
    <location>
        <begin position="596"/>
        <end position="608"/>
    </location>
</feature>
<feature type="region of interest" description="Disordered" evidence="2">
    <location>
        <begin position="629"/>
        <end position="648"/>
    </location>
</feature>
<dbReference type="PANTHER" id="PTHR12372:SF7">
    <property type="entry name" value="PROTEIN PECANEX"/>
    <property type="match status" value="1"/>
</dbReference>
<comment type="subcellular location">
    <subcellularLocation>
        <location evidence="1">Membrane</location>
        <topology evidence="1">Multi-pass membrane protein</topology>
    </subcellularLocation>
</comment>
<evidence type="ECO:0000256" key="2">
    <source>
        <dbReference type="SAM" id="MobiDB-lite"/>
    </source>
</evidence>
<organism evidence="3 4">
    <name type="scientific">Paragonimus heterotremus</name>
    <dbReference type="NCBI Taxonomy" id="100268"/>
    <lineage>
        <taxon>Eukaryota</taxon>
        <taxon>Metazoa</taxon>
        <taxon>Spiralia</taxon>
        <taxon>Lophotrochozoa</taxon>
        <taxon>Platyhelminthes</taxon>
        <taxon>Trematoda</taxon>
        <taxon>Digenea</taxon>
        <taxon>Plagiorchiida</taxon>
        <taxon>Troglotremata</taxon>
        <taxon>Troglotrematidae</taxon>
        <taxon>Paragonimus</taxon>
    </lineage>
</organism>
<feature type="transmembrane region" description="Helical" evidence="1">
    <location>
        <begin position="61"/>
        <end position="80"/>
    </location>
</feature>
<feature type="region of interest" description="Disordered" evidence="2">
    <location>
        <begin position="711"/>
        <end position="746"/>
    </location>
</feature>
<gene>
    <name evidence="3" type="ORF">PHET_09338</name>
</gene>
<proteinExistence type="inferred from homology"/>
<comment type="caution">
    <text evidence="1">Lacks conserved residue(s) required for the propagation of feature annotation.</text>
</comment>
<dbReference type="InterPro" id="IPR039797">
    <property type="entry name" value="Pecanex"/>
</dbReference>
<feature type="compositionally biased region" description="Low complexity" evidence="2">
    <location>
        <begin position="319"/>
        <end position="329"/>
    </location>
</feature>
<feature type="compositionally biased region" description="Polar residues" evidence="2">
    <location>
        <begin position="583"/>
        <end position="595"/>
    </location>
</feature>
<name>A0A8J4SKX4_9TREM</name>
<dbReference type="EMBL" id="LUCH01006139">
    <property type="protein sequence ID" value="KAF5397530.1"/>
    <property type="molecule type" value="Genomic_DNA"/>
</dbReference>
<feature type="region of interest" description="Disordered" evidence="2">
    <location>
        <begin position="583"/>
        <end position="623"/>
    </location>
</feature>
<keyword evidence="1" id="KW-0472">Membrane</keyword>
<reference evidence="3" key="1">
    <citation type="submission" date="2019-05" db="EMBL/GenBank/DDBJ databases">
        <title>Annotation for the trematode Paragonimus heterotremus.</title>
        <authorList>
            <person name="Choi Y.-J."/>
        </authorList>
    </citation>
    <scope>NUCLEOTIDE SEQUENCE</scope>
    <source>
        <strain evidence="3">LC</strain>
    </source>
</reference>
<sequence length="868" mass="96009">MRLRMIAKIVKEDLLSSLTGGFYFDSAETHLTNLVHLYTWIIFFISPLVAYLLAPDSYICGALYGSCMVLFTTLIKFVVWRLHRILDTEEPILVKPHDSGTSNQLIGKCRVSASTGPHEPSLTGHVSAPENIARMHDVEDRCRRVGQAGLDMADLIEALQNNQSIVPRQLPVSSFSNRPRTGISFADHPYVPAVSLEISDVSSRALNNSAASENIPAEVPGRSLNCDRLVGTLIHEQALTVDTNMCTNQYEVKSAVCFKNVLTDKNSDSPSTTVTPVLHSSPVTIRKPVHRQLSWVAANSFPEADHGPYSFTGQNGAKSSSHSPSTSRSLCRRRSYYSGATELRFQLPGMSDHANTTISPAPYSVDLVRADMERCRLAIQQMKLDVHRLRVRPRTKLALSHKNFESVDLYPKRRNLSIGRPRSSSQRYHRSIWTTNFHASHRQASTLAYFPPSLFPRPMNHPTDIAEFNLADAVLFWRRHFVSTEDTTRALRTQSLRQPIQHTPSFKCCDRIRKAHLEWRSNSLRHTYFSPNQSMSALRQPLRRPGSALRLGRQQSMESASSRLSSQLIEVDTTNLRLHSAVHSSPLTRQTSVDNSLRDRLPVDRDGLTHMPVPSTSQMPLTAAATEESASVKEDEANEVPLPLPSGTDAPICVIDDSGSHDEPLSNTTVNRRLIRRPGFRRKTLLSMTCMPKQGTSQSVTGLSSRGLEECNDFDDAGGDIQSNANPKASMHSRNETSDPNSRNADYEATYAPIPEASTSAEPTRAAAHHTVDVILAQLMGVSSLADAGLTREQCLAQLRDSGNAEESENAELDILFAVTAATCSVDEPSVSHTATPTERVSALSCLSDQVGDCDLLYDQLWTNPELT</sequence>
<keyword evidence="1" id="KW-1133">Transmembrane helix</keyword>
<keyword evidence="1" id="KW-0812">Transmembrane</keyword>
<keyword evidence="4" id="KW-1185">Reference proteome</keyword>
<dbReference type="OrthoDB" id="6273594at2759"/>
<feature type="transmembrane region" description="Helical" evidence="1">
    <location>
        <begin position="37"/>
        <end position="54"/>
    </location>
</feature>